<dbReference type="OrthoDB" id="3734530at2"/>
<feature type="compositionally biased region" description="Pro residues" evidence="1">
    <location>
        <begin position="136"/>
        <end position="150"/>
    </location>
</feature>
<feature type="transmembrane region" description="Helical" evidence="2">
    <location>
        <begin position="616"/>
        <end position="635"/>
    </location>
</feature>
<dbReference type="InterPro" id="IPR050834">
    <property type="entry name" value="Glycosyltransf_2"/>
</dbReference>
<feature type="compositionally biased region" description="Low complexity" evidence="1">
    <location>
        <begin position="335"/>
        <end position="345"/>
    </location>
</feature>
<feature type="transmembrane region" description="Helical" evidence="2">
    <location>
        <begin position="693"/>
        <end position="726"/>
    </location>
</feature>
<evidence type="ECO:0000256" key="1">
    <source>
        <dbReference type="SAM" id="MobiDB-lite"/>
    </source>
</evidence>
<feature type="transmembrane region" description="Helical" evidence="2">
    <location>
        <begin position="667"/>
        <end position="687"/>
    </location>
</feature>
<dbReference type="Gene3D" id="3.90.550.10">
    <property type="entry name" value="Spore Coat Polysaccharide Biosynthesis Protein SpsA, Chain A"/>
    <property type="match status" value="1"/>
</dbReference>
<keyword evidence="2" id="KW-0812">Transmembrane</keyword>
<keyword evidence="4" id="KW-1185">Reference proteome</keyword>
<sequence length="1185" mass="119849">MTTTAPPPVTAATPPPAPSAEPWVVAVLVLPADVPGRGERGAATDPAAVDDVLDDTVRALADQTRPVDELLVVPTASAPPGVVARVQAHPGLRRAVELVRVLPAGPAGESGLEALARATGPSCDTPAETSDDPQAAPDPQPEPGPGPGPRPGARRWLWLLRPGVAPAPDALERLLGTVRASRTVGLVGPKLVAWEDPRLLVELGQQVTRAGRRLDAPALGEPDQGQYDDRGDVLAVALEGALVAADVVADVGGVDPDLGTAGAGLDLGWRAQLAGHRVVVAPAARTRVALPGPVPALGGTAGVPAVGQTPAPRPYADPLDPLDPDPGSPPHADPGTGADHAAGRGADADPDLAGEPEGGSAATPRWLVAHRAAGRRAARRVALTRCAWWIAPVLAVWVAVSGLASALALLVLKRPLHAWVELGDLGALAHPVAGARARWRGRHTRRVRRADLAPVFVGSRAALGHTWDKVQEAVTLERPWFLRGGRPAATSAETGPVAEEAEDLTVTAASLPQRVLTHPGTVVAVLAAAVSLLTVRRLLGAGLLDAEGSGLSGGELTPVSTTATGLWHLWRDGWHGAGLGTAADAGPGVGLLAGLTWLAQWLPGVDQGRSPASVTIAWLLVASLPLSAVSAYLAGRVVTRRAGLRALVALAWAASPVLAQSLTQGRLFAALAHVLLPLVLAGLLGAASTRTTWTAVFATCLGAAALSAFVPVDLVVVVAVGLGLALVGRGLTARLRGLVLAVVPLALLGPWALRLAQDPRLLLSAPGLLDLGTAPEADPWLVALGRVAGGVGLVHALLLAPVGLLALVGLARSPRGRGAALTALGVLAVLGTAAALAAPRVVVGPALGDDGAPVPATPWAGPGADLLLVALLGAVLVGWRGLPLRPRGSWREGRRLLGLVAVTVTAAGVLATMALQVRDGVGDELVAGSDARPAVAVDQARGPAASRLLVLDRDTAGSGVSWQLVGDEPGSPQRGLVTPLATDPGVGDLVGAVASGTLDSSSGAGLGDRLADLGVGFVSLGGDSGLTLTRSLDAAAGLARLGSGDGRTLWRVLPRTSADRAAGAPLAPSRVRVDDASGRPLQALPVTGPHGAVDVDLPAGASGRRLVLAESPDWTAHATVTVDGRRLAAQPGSGTPSYVLPADGGRLVVDLPPTTEGWFLAQLALLAVVLFLAVPFGTRRSRRLS</sequence>
<feature type="transmembrane region" description="Helical" evidence="2">
    <location>
        <begin position="863"/>
        <end position="884"/>
    </location>
</feature>
<feature type="transmembrane region" description="Helical" evidence="2">
    <location>
        <begin position="896"/>
        <end position="915"/>
    </location>
</feature>
<dbReference type="AlphaFoldDB" id="A0A542E2Q6"/>
<feature type="transmembrane region" description="Helical" evidence="2">
    <location>
        <begin position="738"/>
        <end position="756"/>
    </location>
</feature>
<accession>A0A542E2Q6</accession>
<dbReference type="EMBL" id="VFMN01000001">
    <property type="protein sequence ID" value="TQJ09524.1"/>
    <property type="molecule type" value="Genomic_DNA"/>
</dbReference>
<evidence type="ECO:0000313" key="3">
    <source>
        <dbReference type="EMBL" id="TQJ09524.1"/>
    </source>
</evidence>
<dbReference type="Pfam" id="PF13641">
    <property type="entry name" value="Glyco_tranf_2_3"/>
    <property type="match status" value="1"/>
</dbReference>
<dbReference type="InterPro" id="IPR029044">
    <property type="entry name" value="Nucleotide-diphossugar_trans"/>
</dbReference>
<organism evidence="3 4">
    <name type="scientific">Lapillicoccus jejuensis</name>
    <dbReference type="NCBI Taxonomy" id="402171"/>
    <lineage>
        <taxon>Bacteria</taxon>
        <taxon>Bacillati</taxon>
        <taxon>Actinomycetota</taxon>
        <taxon>Actinomycetes</taxon>
        <taxon>Micrococcales</taxon>
        <taxon>Intrasporangiaceae</taxon>
        <taxon>Lapillicoccus</taxon>
    </lineage>
</organism>
<evidence type="ECO:0000256" key="2">
    <source>
        <dbReference type="SAM" id="Phobius"/>
    </source>
</evidence>
<evidence type="ECO:0000313" key="4">
    <source>
        <dbReference type="Proteomes" id="UP000317893"/>
    </source>
</evidence>
<reference evidence="3 4" key="1">
    <citation type="submission" date="2019-06" db="EMBL/GenBank/DDBJ databases">
        <title>Sequencing the genomes of 1000 actinobacteria strains.</title>
        <authorList>
            <person name="Klenk H.-P."/>
        </authorList>
    </citation>
    <scope>NUCLEOTIDE SEQUENCE [LARGE SCALE GENOMIC DNA]</scope>
    <source>
        <strain evidence="3 4">DSM 18607</strain>
    </source>
</reference>
<comment type="caution">
    <text evidence="3">The sequence shown here is derived from an EMBL/GenBank/DDBJ whole genome shotgun (WGS) entry which is preliminary data.</text>
</comment>
<protein>
    <recommendedName>
        <fullName evidence="5">Glycosyl transferase family 2</fullName>
    </recommendedName>
</protein>
<keyword evidence="2" id="KW-0472">Membrane</keyword>
<dbReference type="PANTHER" id="PTHR43685:SF3">
    <property type="entry name" value="SLR2126 PROTEIN"/>
    <property type="match status" value="1"/>
</dbReference>
<feature type="transmembrane region" description="Helical" evidence="2">
    <location>
        <begin position="820"/>
        <end position="843"/>
    </location>
</feature>
<feature type="transmembrane region" description="Helical" evidence="2">
    <location>
        <begin position="787"/>
        <end position="808"/>
    </location>
</feature>
<feature type="region of interest" description="Disordered" evidence="1">
    <location>
        <begin position="118"/>
        <end position="154"/>
    </location>
</feature>
<name>A0A542E2Q6_9MICO</name>
<feature type="transmembrane region" description="Helical" evidence="2">
    <location>
        <begin position="1157"/>
        <end position="1177"/>
    </location>
</feature>
<gene>
    <name evidence="3" type="ORF">FB458_2636</name>
</gene>
<evidence type="ECO:0008006" key="5">
    <source>
        <dbReference type="Google" id="ProtNLM"/>
    </source>
</evidence>
<dbReference type="RefSeq" id="WP_141848879.1">
    <property type="nucleotide sequence ID" value="NZ_BAAAPR010000009.1"/>
</dbReference>
<dbReference type="InterPro" id="IPR036259">
    <property type="entry name" value="MFS_trans_sf"/>
</dbReference>
<keyword evidence="2" id="KW-1133">Transmembrane helix</keyword>
<proteinExistence type="predicted"/>
<dbReference type="Proteomes" id="UP000317893">
    <property type="component" value="Unassembled WGS sequence"/>
</dbReference>
<feature type="transmembrane region" description="Helical" evidence="2">
    <location>
        <begin position="387"/>
        <end position="412"/>
    </location>
</feature>
<dbReference type="SUPFAM" id="SSF53448">
    <property type="entry name" value="Nucleotide-diphospho-sugar transferases"/>
    <property type="match status" value="1"/>
</dbReference>
<dbReference type="SUPFAM" id="SSF103473">
    <property type="entry name" value="MFS general substrate transporter"/>
    <property type="match status" value="1"/>
</dbReference>
<dbReference type="PANTHER" id="PTHR43685">
    <property type="entry name" value="GLYCOSYLTRANSFERASE"/>
    <property type="match status" value="1"/>
</dbReference>
<feature type="region of interest" description="Disordered" evidence="1">
    <location>
        <begin position="301"/>
        <end position="363"/>
    </location>
</feature>